<protein>
    <recommendedName>
        <fullName evidence="3">ESAT-6-like protein</fullName>
    </recommendedName>
</protein>
<dbReference type="RefSeq" id="WP_265997849.1">
    <property type="nucleotide sequence ID" value="NZ_JAPJDN010000012.1"/>
</dbReference>
<dbReference type="Gene3D" id="1.10.287.1060">
    <property type="entry name" value="ESAT-6-like"/>
    <property type="match status" value="1"/>
</dbReference>
<evidence type="ECO:0000313" key="2">
    <source>
        <dbReference type="Proteomes" id="UP001300745"/>
    </source>
</evidence>
<proteinExistence type="predicted"/>
<dbReference type="EMBL" id="JAPJDO010000012">
    <property type="protein sequence ID" value="MCX2938216.1"/>
    <property type="molecule type" value="Genomic_DNA"/>
</dbReference>
<evidence type="ECO:0008006" key="3">
    <source>
        <dbReference type="Google" id="ProtNLM"/>
    </source>
</evidence>
<sequence length="100" mass="10790">MAFNTDTDRMLESASRLEGIRDEVLSSLGRYVVTNQDLTGGAFQGLAALASMRTTEDISATGKQVSARFQSCIDQIRGSAHQYSQMNEQNAAQLGNISSV</sequence>
<name>A0ABT3SFC5_9MYCO</name>
<dbReference type="InterPro" id="IPR036689">
    <property type="entry name" value="ESAT-6-like_sf"/>
</dbReference>
<evidence type="ECO:0000313" key="1">
    <source>
        <dbReference type="EMBL" id="MCX2938216.1"/>
    </source>
</evidence>
<keyword evidence="2" id="KW-1185">Reference proteome</keyword>
<organism evidence="1 2">
    <name type="scientific">Mycobacterium pinniadriaticum</name>
    <dbReference type="NCBI Taxonomy" id="2994102"/>
    <lineage>
        <taxon>Bacteria</taxon>
        <taxon>Bacillati</taxon>
        <taxon>Actinomycetota</taxon>
        <taxon>Actinomycetes</taxon>
        <taxon>Mycobacteriales</taxon>
        <taxon>Mycobacteriaceae</taxon>
        <taxon>Mycobacterium</taxon>
    </lineage>
</organism>
<dbReference type="SUPFAM" id="SSF140453">
    <property type="entry name" value="EsxAB dimer-like"/>
    <property type="match status" value="1"/>
</dbReference>
<reference evidence="1 2" key="1">
    <citation type="submission" date="2022-11" db="EMBL/GenBank/DDBJ databases">
        <title>Mycobacterium sp. nov.</title>
        <authorList>
            <person name="Papic B."/>
            <person name="Spicic S."/>
            <person name="Duvnjak S."/>
        </authorList>
    </citation>
    <scope>NUCLEOTIDE SEQUENCE [LARGE SCALE GENOMIC DNA]</scope>
    <source>
        <strain evidence="1 2">CVI_P4</strain>
    </source>
</reference>
<dbReference type="Proteomes" id="UP001300745">
    <property type="component" value="Unassembled WGS sequence"/>
</dbReference>
<comment type="caution">
    <text evidence="1">The sequence shown here is derived from an EMBL/GenBank/DDBJ whole genome shotgun (WGS) entry which is preliminary data.</text>
</comment>
<gene>
    <name evidence="1" type="ORF">ORI27_16025</name>
</gene>
<accession>A0ABT3SFC5</accession>